<dbReference type="Proteomes" id="UP001054837">
    <property type="component" value="Unassembled WGS sequence"/>
</dbReference>
<feature type="region of interest" description="Disordered" evidence="1">
    <location>
        <begin position="240"/>
        <end position="305"/>
    </location>
</feature>
<evidence type="ECO:0000313" key="2">
    <source>
        <dbReference type="EMBL" id="GIY34489.1"/>
    </source>
</evidence>
<evidence type="ECO:0000256" key="1">
    <source>
        <dbReference type="SAM" id="MobiDB-lite"/>
    </source>
</evidence>
<protein>
    <submittedName>
        <fullName evidence="2">Uncharacterized protein</fullName>
    </submittedName>
</protein>
<gene>
    <name evidence="2" type="ORF">CDAR_498821</name>
</gene>
<dbReference type="EMBL" id="BPLQ01008070">
    <property type="protein sequence ID" value="GIY34489.1"/>
    <property type="molecule type" value="Genomic_DNA"/>
</dbReference>
<keyword evidence="3" id="KW-1185">Reference proteome</keyword>
<comment type="caution">
    <text evidence="2">The sequence shown here is derived from an EMBL/GenBank/DDBJ whole genome shotgun (WGS) entry which is preliminary data.</text>
</comment>
<accession>A0AAV4SKF9</accession>
<name>A0AAV4SKF9_9ARAC</name>
<dbReference type="AlphaFoldDB" id="A0AAV4SKF9"/>
<proteinExistence type="predicted"/>
<evidence type="ECO:0000313" key="3">
    <source>
        <dbReference type="Proteomes" id="UP001054837"/>
    </source>
</evidence>
<organism evidence="2 3">
    <name type="scientific">Caerostris darwini</name>
    <dbReference type="NCBI Taxonomy" id="1538125"/>
    <lineage>
        <taxon>Eukaryota</taxon>
        <taxon>Metazoa</taxon>
        <taxon>Ecdysozoa</taxon>
        <taxon>Arthropoda</taxon>
        <taxon>Chelicerata</taxon>
        <taxon>Arachnida</taxon>
        <taxon>Araneae</taxon>
        <taxon>Araneomorphae</taxon>
        <taxon>Entelegynae</taxon>
        <taxon>Araneoidea</taxon>
        <taxon>Araneidae</taxon>
        <taxon>Caerostris</taxon>
    </lineage>
</organism>
<reference evidence="2 3" key="1">
    <citation type="submission" date="2021-06" db="EMBL/GenBank/DDBJ databases">
        <title>Caerostris darwini draft genome.</title>
        <authorList>
            <person name="Kono N."/>
            <person name="Arakawa K."/>
        </authorList>
    </citation>
    <scope>NUCLEOTIDE SEQUENCE [LARGE SCALE GENOMIC DNA]</scope>
</reference>
<feature type="compositionally biased region" description="Basic and acidic residues" evidence="1">
    <location>
        <begin position="256"/>
        <end position="279"/>
    </location>
</feature>
<sequence>MDGKVRCILIVRPKPSQPLIVSLKPHKSDLWVQRARYQPDRSEHEEMYQIFQTQSLRTQLDNHRGYPKIRPGSNAFNEGFQQEAETSKQRIKSPPKQIVSIQLSQWVGTPHKTLSVPLLPKYSPDLSSLPTKLRKSSMPACNRWWHHCPFIWKGEGDGRKEQDYCEDNAESCWSSCGYIHSYCSNSPETGGGRLEGKGVGQGTAFVAGTYEAITARRISVMYYDVGMAWWEGPEPFSNSKPLISQNRHNGGPQQKEGSKQEKIDSTSIKADDVQVDKLFRSSRRTTMQQSKPPTEPILEQQECGQYQTTPLPIGRRSVYNTGTHYPIPVVTSTSEQEKRHAT</sequence>
<feature type="compositionally biased region" description="Polar residues" evidence="1">
    <location>
        <begin position="240"/>
        <end position="252"/>
    </location>
</feature>